<dbReference type="PANTHER" id="PTHR12961">
    <property type="entry name" value="CONSERVED OLIGOMERIC GOLGI COMPLEX COMPONENT 2"/>
    <property type="match status" value="1"/>
</dbReference>
<dbReference type="AlphaFoldDB" id="A0A0M0J3T8"/>
<proteinExistence type="predicted"/>
<sequence length="312" mass="34096">MSETPSEALLSALKAAPSAAAFVRSMRETVPLETMKASLSEQEKVLGAALTNTMQANFPALHEVVREVGTAEERLRKLCDAIEVNQSNGAEFAGSVQSRLFEFQAAMDEREALIKRSNDVRLLRRLIDAVSNLEHLNNGRGAEPGEKDKAAPPLVVVSARARRLVRSSGEYSRIWVLQSHASHLPGAQRLLERIAMARTIFLEQLCECLGQALEIAEMASAAAAEGKGGEADGGAAEEELAPPTPPPLFTPPPGAVERVICELEIAALPKPRMRRHLRMHAATAAVRKRFNLPIYYQLRVVEPSWARTPSRE</sequence>
<dbReference type="GO" id="GO:0007030">
    <property type="term" value="P:Golgi organization"/>
    <property type="evidence" value="ECO:0007669"/>
    <property type="project" value="InterPro"/>
</dbReference>
<evidence type="ECO:0000313" key="3">
    <source>
        <dbReference type="Proteomes" id="UP000037460"/>
    </source>
</evidence>
<organism evidence="2 3">
    <name type="scientific">Chrysochromulina tobinii</name>
    <dbReference type="NCBI Taxonomy" id="1460289"/>
    <lineage>
        <taxon>Eukaryota</taxon>
        <taxon>Haptista</taxon>
        <taxon>Haptophyta</taxon>
        <taxon>Prymnesiophyceae</taxon>
        <taxon>Prymnesiales</taxon>
        <taxon>Chrysochromulinaceae</taxon>
        <taxon>Chrysochromulina</taxon>
    </lineage>
</organism>
<feature type="region of interest" description="Disordered" evidence="1">
    <location>
        <begin position="224"/>
        <end position="251"/>
    </location>
</feature>
<dbReference type="GO" id="GO:0006891">
    <property type="term" value="P:intra-Golgi vesicle-mediated transport"/>
    <property type="evidence" value="ECO:0007669"/>
    <property type="project" value="TreeGrafter"/>
</dbReference>
<feature type="compositionally biased region" description="Pro residues" evidence="1">
    <location>
        <begin position="242"/>
        <end position="251"/>
    </location>
</feature>
<keyword evidence="3" id="KW-1185">Reference proteome</keyword>
<evidence type="ECO:0000256" key="1">
    <source>
        <dbReference type="SAM" id="MobiDB-lite"/>
    </source>
</evidence>
<evidence type="ECO:0000313" key="2">
    <source>
        <dbReference type="EMBL" id="KOO21234.1"/>
    </source>
</evidence>
<protein>
    <submittedName>
        <fullName evidence="2">Uncharacterized protein</fullName>
    </submittedName>
</protein>
<name>A0A0M0J3T8_9EUKA</name>
<dbReference type="GO" id="GO:0016020">
    <property type="term" value="C:membrane"/>
    <property type="evidence" value="ECO:0007669"/>
    <property type="project" value="InterPro"/>
</dbReference>
<reference evidence="3" key="1">
    <citation type="journal article" date="2015" name="PLoS Genet.">
        <title>Genome Sequence and Transcriptome Analyses of Chrysochromulina tobin: Metabolic Tools for Enhanced Algal Fitness in the Prominent Order Prymnesiales (Haptophyceae).</title>
        <authorList>
            <person name="Hovde B.T."/>
            <person name="Deodato C.R."/>
            <person name="Hunsperger H.M."/>
            <person name="Ryken S.A."/>
            <person name="Yost W."/>
            <person name="Jha R.K."/>
            <person name="Patterson J."/>
            <person name="Monnat R.J. Jr."/>
            <person name="Barlow S.B."/>
            <person name="Starkenburg S.R."/>
            <person name="Cattolico R.A."/>
        </authorList>
    </citation>
    <scope>NUCLEOTIDE SEQUENCE</scope>
    <source>
        <strain evidence="3">CCMP291</strain>
    </source>
</reference>
<dbReference type="EMBL" id="JWZX01003380">
    <property type="protein sequence ID" value="KOO21234.1"/>
    <property type="molecule type" value="Genomic_DNA"/>
</dbReference>
<dbReference type="Proteomes" id="UP000037460">
    <property type="component" value="Unassembled WGS sequence"/>
</dbReference>
<gene>
    <name evidence="2" type="ORF">Ctob_000806</name>
</gene>
<dbReference type="PANTHER" id="PTHR12961:SF0">
    <property type="entry name" value="CONSERVED OLIGOMERIC GOLGI COMPLEX SUBUNIT 2"/>
    <property type="match status" value="1"/>
</dbReference>
<comment type="caution">
    <text evidence="2">The sequence shown here is derived from an EMBL/GenBank/DDBJ whole genome shotgun (WGS) entry which is preliminary data.</text>
</comment>
<dbReference type="GO" id="GO:0017119">
    <property type="term" value="C:Golgi transport complex"/>
    <property type="evidence" value="ECO:0007669"/>
    <property type="project" value="TreeGrafter"/>
</dbReference>
<accession>A0A0M0J3T8</accession>
<dbReference type="InterPro" id="IPR009316">
    <property type="entry name" value="COG2"/>
</dbReference>
<dbReference type="GO" id="GO:0015031">
    <property type="term" value="P:protein transport"/>
    <property type="evidence" value="ECO:0007669"/>
    <property type="project" value="InterPro"/>
</dbReference>